<evidence type="ECO:0000256" key="1">
    <source>
        <dbReference type="PIRSR" id="PIRSR007531-1"/>
    </source>
</evidence>
<name>A0A2S6N6C6_RHOGL</name>
<protein>
    <submittedName>
        <fullName evidence="3">Chloramphenicol phosphotransferase</fullName>
    </submittedName>
</protein>
<dbReference type="EMBL" id="NHRY01000216">
    <property type="protein sequence ID" value="PPQ30164.1"/>
    <property type="molecule type" value="Genomic_DNA"/>
</dbReference>
<proteinExistence type="predicted"/>
<evidence type="ECO:0000313" key="3">
    <source>
        <dbReference type="EMBL" id="PPQ30164.1"/>
    </source>
</evidence>
<comment type="caution">
    <text evidence="3">The sequence shown here is derived from an EMBL/GenBank/DDBJ whole genome shotgun (WGS) entry which is preliminary data.</text>
</comment>
<gene>
    <name evidence="3" type="ORF">CCS01_19915</name>
</gene>
<dbReference type="SUPFAM" id="SSF52540">
    <property type="entry name" value="P-loop containing nucleoside triphosphate hydrolases"/>
    <property type="match status" value="1"/>
</dbReference>
<evidence type="ECO:0000256" key="2">
    <source>
        <dbReference type="PIRSR" id="PIRSR007531-2"/>
    </source>
</evidence>
<keyword evidence="4" id="KW-1185">Reference proteome</keyword>
<organism evidence="3 4">
    <name type="scientific">Rhodopila globiformis</name>
    <name type="common">Rhodopseudomonas globiformis</name>
    <dbReference type="NCBI Taxonomy" id="1071"/>
    <lineage>
        <taxon>Bacteria</taxon>
        <taxon>Pseudomonadati</taxon>
        <taxon>Pseudomonadota</taxon>
        <taxon>Alphaproteobacteria</taxon>
        <taxon>Acetobacterales</taxon>
        <taxon>Acetobacteraceae</taxon>
        <taxon>Rhodopila</taxon>
    </lineage>
</organism>
<dbReference type="RefSeq" id="WP_104520569.1">
    <property type="nucleotide sequence ID" value="NZ_NHRY01000216.1"/>
</dbReference>
<dbReference type="GO" id="GO:0005524">
    <property type="term" value="F:ATP binding"/>
    <property type="evidence" value="ECO:0007669"/>
    <property type="project" value="InterPro"/>
</dbReference>
<evidence type="ECO:0000313" key="4">
    <source>
        <dbReference type="Proteomes" id="UP000239724"/>
    </source>
</evidence>
<feature type="active site" evidence="1">
    <location>
        <position position="39"/>
    </location>
</feature>
<dbReference type="InterPro" id="IPR027417">
    <property type="entry name" value="P-loop_NTPase"/>
</dbReference>
<keyword evidence="3" id="KW-0808">Transferase</keyword>
<dbReference type="AlphaFoldDB" id="A0A2S6N6C6"/>
<reference evidence="3 4" key="1">
    <citation type="journal article" date="2018" name="Arch. Microbiol.">
        <title>New insights into the metabolic potential of the phototrophic purple bacterium Rhodopila globiformis DSM 161(T) from its draft genome sequence and evidence for a vanadium-dependent nitrogenase.</title>
        <authorList>
            <person name="Imhoff J.F."/>
            <person name="Rahn T."/>
            <person name="Kunzel S."/>
            <person name="Neulinger S.C."/>
        </authorList>
    </citation>
    <scope>NUCLEOTIDE SEQUENCE [LARGE SCALE GENOMIC DNA]</scope>
    <source>
        <strain evidence="3 4">DSM 161</strain>
    </source>
</reference>
<accession>A0A2S6N6C6</accession>
<dbReference type="Pfam" id="PF07931">
    <property type="entry name" value="CPT"/>
    <property type="match status" value="1"/>
</dbReference>
<dbReference type="OrthoDB" id="67453at2"/>
<dbReference type="Proteomes" id="UP000239724">
    <property type="component" value="Unassembled WGS sequence"/>
</dbReference>
<dbReference type="GO" id="GO:0016740">
    <property type="term" value="F:transferase activity"/>
    <property type="evidence" value="ECO:0007669"/>
    <property type="project" value="UniProtKB-KW"/>
</dbReference>
<dbReference type="InterPro" id="IPR012853">
    <property type="entry name" value="CPT"/>
</dbReference>
<dbReference type="PIRSF" id="PIRSF007531">
    <property type="entry name" value="CPT"/>
    <property type="match status" value="1"/>
</dbReference>
<sequence length="186" mass="20263">MEPRPHVIILNGVGSVGKSATARALQAIAATPILHVAMDAFLDMVPEKLFGQPDGLVFEPVSDQDRPSIVIRPGPVVEQAMRGMRHAVAAMAAQGNNLIVDEVMIDPTKATEYRALLSPFDVRFVGLFAPLAVLEARERARGDRAIGLARWQFGRVHQGIAYDLEIDTAVATPLESARMIRDAFRL</sequence>
<feature type="binding site" evidence="2">
    <location>
        <begin position="12"/>
        <end position="19"/>
    </location>
    <ligand>
        <name>ATP</name>
        <dbReference type="ChEBI" id="CHEBI:30616"/>
    </ligand>
</feature>
<dbReference type="Gene3D" id="3.40.50.300">
    <property type="entry name" value="P-loop containing nucleotide triphosphate hydrolases"/>
    <property type="match status" value="1"/>
</dbReference>